<dbReference type="InterPro" id="IPR000962">
    <property type="entry name" value="Znf_DskA_TraR"/>
</dbReference>
<dbReference type="InterPro" id="IPR037187">
    <property type="entry name" value="DnaK_N"/>
</dbReference>
<reference evidence="6 7" key="1">
    <citation type="journal article" date="2016" name="Nat. Commun.">
        <title>Thousands of microbial genomes shed light on interconnected biogeochemical processes in an aquifer system.</title>
        <authorList>
            <person name="Anantharaman K."/>
            <person name="Brown C.T."/>
            <person name="Hug L.A."/>
            <person name="Sharon I."/>
            <person name="Castelle C.J."/>
            <person name="Probst A.J."/>
            <person name="Thomas B.C."/>
            <person name="Singh A."/>
            <person name="Wilkins M.J."/>
            <person name="Karaoz U."/>
            <person name="Brodie E.L."/>
            <person name="Williams K.H."/>
            <person name="Hubbard S.S."/>
            <person name="Banfield J.F."/>
        </authorList>
    </citation>
    <scope>NUCLEOTIDE SEQUENCE [LARGE SCALE GENOMIC DNA]</scope>
</reference>
<evidence type="ECO:0000313" key="7">
    <source>
        <dbReference type="Proteomes" id="UP000176974"/>
    </source>
</evidence>
<evidence type="ECO:0000259" key="5">
    <source>
        <dbReference type="Pfam" id="PF01258"/>
    </source>
</evidence>
<gene>
    <name evidence="6" type="ORF">A2815_02745</name>
</gene>
<dbReference type="AlphaFoldDB" id="A0A1G2FBL8"/>
<dbReference type="PANTHER" id="PTHR33823">
    <property type="entry name" value="RNA POLYMERASE-BINDING TRANSCRIPTION FACTOR DKSA-RELATED"/>
    <property type="match status" value="1"/>
</dbReference>
<feature type="zinc finger region" description="dksA C4-type" evidence="4">
    <location>
        <begin position="94"/>
        <end position="118"/>
    </location>
</feature>
<evidence type="ECO:0000256" key="2">
    <source>
        <dbReference type="ARBA" id="ARBA00022771"/>
    </source>
</evidence>
<dbReference type="PANTHER" id="PTHR33823:SF4">
    <property type="entry name" value="GENERAL STRESS PROTEIN 16O"/>
    <property type="match status" value="1"/>
</dbReference>
<evidence type="ECO:0000256" key="1">
    <source>
        <dbReference type="ARBA" id="ARBA00022723"/>
    </source>
</evidence>
<dbReference type="GO" id="GO:0008270">
    <property type="term" value="F:zinc ion binding"/>
    <property type="evidence" value="ECO:0007669"/>
    <property type="project" value="UniProtKB-KW"/>
</dbReference>
<accession>A0A1G2FBL8</accession>
<keyword evidence="3" id="KW-0862">Zinc</keyword>
<keyword evidence="2" id="KW-0863">Zinc-finger</keyword>
<proteinExistence type="predicted"/>
<comment type="caution">
    <text evidence="6">The sequence shown here is derived from an EMBL/GenBank/DDBJ whole genome shotgun (WGS) entry which is preliminary data.</text>
</comment>
<protein>
    <recommendedName>
        <fullName evidence="5">Zinc finger DksA/TraR C4-type domain-containing protein</fullName>
    </recommendedName>
</protein>
<dbReference type="SUPFAM" id="SSF57716">
    <property type="entry name" value="Glucocorticoid receptor-like (DNA-binding domain)"/>
    <property type="match status" value="1"/>
</dbReference>
<sequence>MDQKLIKQLEKQLEKTKKQLTKDLKSFAKKDPKIKGDWDTKFARVDIHRSDKNERADEVERYENLLPVEHTLELRLQDVEKALEKIKKGDYGKCGKCGKDIEIKRLEALPEAKLCMKCAS</sequence>
<name>A0A1G2FBL8_9BACT</name>
<evidence type="ECO:0000256" key="3">
    <source>
        <dbReference type="ARBA" id="ARBA00022833"/>
    </source>
</evidence>
<dbReference type="Gene3D" id="1.20.120.910">
    <property type="entry name" value="DksA, coiled-coil domain"/>
    <property type="match status" value="1"/>
</dbReference>
<keyword evidence="1" id="KW-0479">Metal-binding</keyword>
<dbReference type="EMBL" id="MHMY01000013">
    <property type="protein sequence ID" value="OGZ35257.1"/>
    <property type="molecule type" value="Genomic_DNA"/>
</dbReference>
<dbReference type="Pfam" id="PF01258">
    <property type="entry name" value="zf-dskA_traR"/>
    <property type="match status" value="1"/>
</dbReference>
<feature type="domain" description="Zinc finger DksA/TraR C4-type" evidence="5">
    <location>
        <begin position="89"/>
        <end position="119"/>
    </location>
</feature>
<evidence type="ECO:0000256" key="4">
    <source>
        <dbReference type="PROSITE-ProRule" id="PRU00510"/>
    </source>
</evidence>
<dbReference type="PROSITE" id="PS51128">
    <property type="entry name" value="ZF_DKSA_2"/>
    <property type="match status" value="1"/>
</dbReference>
<dbReference type="SUPFAM" id="SSF109635">
    <property type="entry name" value="DnaK suppressor protein DksA, alpha-hairpin domain"/>
    <property type="match status" value="1"/>
</dbReference>
<organism evidence="6 7">
    <name type="scientific">Candidatus Portnoybacteria bacterium RIFCSPHIGHO2_01_FULL_40_12b</name>
    <dbReference type="NCBI Taxonomy" id="1801994"/>
    <lineage>
        <taxon>Bacteria</taxon>
        <taxon>Candidatus Portnoyibacteriota</taxon>
    </lineage>
</organism>
<dbReference type="Proteomes" id="UP000176974">
    <property type="component" value="Unassembled WGS sequence"/>
</dbReference>
<evidence type="ECO:0000313" key="6">
    <source>
        <dbReference type="EMBL" id="OGZ35257.1"/>
    </source>
</evidence>